<keyword evidence="10" id="KW-1185">Reference proteome</keyword>
<evidence type="ECO:0000256" key="5">
    <source>
        <dbReference type="ARBA" id="ARBA00023002"/>
    </source>
</evidence>
<dbReference type="InterPro" id="IPR036291">
    <property type="entry name" value="NAD(P)-bd_dom_sf"/>
</dbReference>
<keyword evidence="7" id="KW-0472">Membrane</keyword>
<dbReference type="GO" id="GO:0008270">
    <property type="term" value="F:zinc ion binding"/>
    <property type="evidence" value="ECO:0007669"/>
    <property type="project" value="InterPro"/>
</dbReference>
<evidence type="ECO:0000256" key="2">
    <source>
        <dbReference type="ARBA" id="ARBA00008072"/>
    </source>
</evidence>
<evidence type="ECO:0000259" key="8">
    <source>
        <dbReference type="SMART" id="SM00829"/>
    </source>
</evidence>
<evidence type="ECO:0000256" key="7">
    <source>
        <dbReference type="SAM" id="Phobius"/>
    </source>
</evidence>
<keyword evidence="5" id="KW-0560">Oxidoreductase</keyword>
<dbReference type="CDD" id="cd05285">
    <property type="entry name" value="sorbitol_DH"/>
    <property type="match status" value="1"/>
</dbReference>
<reference evidence="9" key="2">
    <citation type="submission" date="2020-11" db="EMBL/GenBank/DDBJ databases">
        <authorList>
            <consortium name="DOE Joint Genome Institute"/>
            <person name="Kuo A."/>
            <person name="Miyauchi S."/>
            <person name="Kiss E."/>
            <person name="Drula E."/>
            <person name="Kohler A."/>
            <person name="Sanchez-Garcia M."/>
            <person name="Andreopoulos B."/>
            <person name="Barry K.W."/>
            <person name="Bonito G."/>
            <person name="Buee M."/>
            <person name="Carver A."/>
            <person name="Chen C."/>
            <person name="Cichocki N."/>
            <person name="Clum A."/>
            <person name="Culley D."/>
            <person name="Crous P.W."/>
            <person name="Fauchery L."/>
            <person name="Girlanda M."/>
            <person name="Hayes R."/>
            <person name="Keri Z."/>
            <person name="Labutti K."/>
            <person name="Lipzen A."/>
            <person name="Lombard V."/>
            <person name="Magnuson J."/>
            <person name="Maillard F."/>
            <person name="Morin E."/>
            <person name="Murat C."/>
            <person name="Nolan M."/>
            <person name="Ohm R."/>
            <person name="Pangilinan J."/>
            <person name="Pereira M."/>
            <person name="Perotto S."/>
            <person name="Peter M."/>
            <person name="Riley R."/>
            <person name="Sitrit Y."/>
            <person name="Stielow B."/>
            <person name="Szollosi G."/>
            <person name="Zifcakova L."/>
            <person name="Stursova M."/>
            <person name="Spatafora J.W."/>
            <person name="Tedersoo L."/>
            <person name="Vaario L.-M."/>
            <person name="Yamada A."/>
            <person name="Yan M."/>
            <person name="Wang P."/>
            <person name="Xu J."/>
            <person name="Bruns T."/>
            <person name="Baldrian P."/>
            <person name="Vilgalys R."/>
            <person name="Henrissat B."/>
            <person name="Grigoriev I.V."/>
            <person name="Hibbett D."/>
            <person name="Nagy L.G."/>
            <person name="Martin F.M."/>
        </authorList>
    </citation>
    <scope>NUCLEOTIDE SEQUENCE</scope>
    <source>
        <strain evidence="9">UH-Tt-Lm1</strain>
    </source>
</reference>
<feature type="transmembrane region" description="Helical" evidence="7">
    <location>
        <begin position="176"/>
        <end position="197"/>
    </location>
</feature>
<accession>A0A9P6HJ26</accession>
<dbReference type="SUPFAM" id="SSF50129">
    <property type="entry name" value="GroES-like"/>
    <property type="match status" value="1"/>
</dbReference>
<dbReference type="InterPro" id="IPR013154">
    <property type="entry name" value="ADH-like_N"/>
</dbReference>
<dbReference type="PANTHER" id="PTHR43161:SF9">
    <property type="entry name" value="SORBITOL DEHYDROGENASE"/>
    <property type="match status" value="1"/>
</dbReference>
<dbReference type="PROSITE" id="PS00059">
    <property type="entry name" value="ADH_ZINC"/>
    <property type="match status" value="1"/>
</dbReference>
<evidence type="ECO:0000313" key="9">
    <source>
        <dbReference type="EMBL" id="KAF9788323.1"/>
    </source>
</evidence>
<dbReference type="InterPro" id="IPR011032">
    <property type="entry name" value="GroES-like_sf"/>
</dbReference>
<dbReference type="InterPro" id="IPR020843">
    <property type="entry name" value="ER"/>
</dbReference>
<dbReference type="Pfam" id="PF08240">
    <property type="entry name" value="ADH_N"/>
    <property type="match status" value="1"/>
</dbReference>
<sequence length="364" mass="39054">MTINMITTNRSCVLLRSLTVEIRDMPVPPVGDDDVLVKVEATGICGSDLHTYSHGGVGHNFIKEPQVLGHESAGTIVKVGPNVVHLKVGDRVAIEPTRFCRKCYNCRIGKTNVCRFFKQASMPGNPGTLSQYFACESDLAVQIPSSLSWEEAGCIQPLAVAVQLAKRARFSGGQTLAIFGCGPLGCMVIAVAQAFGISKILAFDILQKRVEFAKGFGADYVSVVPPKPEGKGYHEWAEAWKVSALAEAGVDSWGVDVVVEASGAEAAMHAGMSFVHMGGTYVQAGLGQAVTPFPMFSIVAKEIDVIGTVRYTAGCYQAAIDLMSKKRIDLRPMITATFPLTRSVDALEAVRKGDDLKVVIMNQQ</sequence>
<dbReference type="InterPro" id="IPR013149">
    <property type="entry name" value="ADH-like_C"/>
</dbReference>
<organism evidence="9 10">
    <name type="scientific">Thelephora terrestris</name>
    <dbReference type="NCBI Taxonomy" id="56493"/>
    <lineage>
        <taxon>Eukaryota</taxon>
        <taxon>Fungi</taxon>
        <taxon>Dikarya</taxon>
        <taxon>Basidiomycota</taxon>
        <taxon>Agaricomycotina</taxon>
        <taxon>Agaricomycetes</taxon>
        <taxon>Thelephorales</taxon>
        <taxon>Thelephoraceae</taxon>
        <taxon>Thelephora</taxon>
    </lineage>
</organism>
<dbReference type="Pfam" id="PF00107">
    <property type="entry name" value="ADH_zinc_N"/>
    <property type="match status" value="1"/>
</dbReference>
<dbReference type="SUPFAM" id="SSF51735">
    <property type="entry name" value="NAD(P)-binding Rossmann-fold domains"/>
    <property type="match status" value="1"/>
</dbReference>
<dbReference type="EMBL" id="WIUZ02000004">
    <property type="protein sequence ID" value="KAF9788323.1"/>
    <property type="molecule type" value="Genomic_DNA"/>
</dbReference>
<reference evidence="9" key="1">
    <citation type="journal article" date="2020" name="Nat. Commun.">
        <title>Large-scale genome sequencing of mycorrhizal fungi provides insights into the early evolution of symbiotic traits.</title>
        <authorList>
            <person name="Miyauchi S."/>
            <person name="Kiss E."/>
            <person name="Kuo A."/>
            <person name="Drula E."/>
            <person name="Kohler A."/>
            <person name="Sanchez-Garcia M."/>
            <person name="Morin E."/>
            <person name="Andreopoulos B."/>
            <person name="Barry K.W."/>
            <person name="Bonito G."/>
            <person name="Buee M."/>
            <person name="Carver A."/>
            <person name="Chen C."/>
            <person name="Cichocki N."/>
            <person name="Clum A."/>
            <person name="Culley D."/>
            <person name="Crous P.W."/>
            <person name="Fauchery L."/>
            <person name="Girlanda M."/>
            <person name="Hayes R.D."/>
            <person name="Keri Z."/>
            <person name="LaButti K."/>
            <person name="Lipzen A."/>
            <person name="Lombard V."/>
            <person name="Magnuson J."/>
            <person name="Maillard F."/>
            <person name="Murat C."/>
            <person name="Nolan M."/>
            <person name="Ohm R.A."/>
            <person name="Pangilinan J."/>
            <person name="Pereira M.F."/>
            <person name="Perotto S."/>
            <person name="Peter M."/>
            <person name="Pfister S."/>
            <person name="Riley R."/>
            <person name="Sitrit Y."/>
            <person name="Stielow J.B."/>
            <person name="Szollosi G."/>
            <person name="Zifcakova L."/>
            <person name="Stursova M."/>
            <person name="Spatafora J.W."/>
            <person name="Tedersoo L."/>
            <person name="Vaario L.M."/>
            <person name="Yamada A."/>
            <person name="Yan M."/>
            <person name="Wang P."/>
            <person name="Xu J."/>
            <person name="Bruns T."/>
            <person name="Baldrian P."/>
            <person name="Vilgalys R."/>
            <person name="Dunand C."/>
            <person name="Henrissat B."/>
            <person name="Grigoriev I.V."/>
            <person name="Hibbett D."/>
            <person name="Nagy L.G."/>
            <person name="Martin F.M."/>
        </authorList>
    </citation>
    <scope>NUCLEOTIDE SEQUENCE</scope>
    <source>
        <strain evidence="9">UH-Tt-Lm1</strain>
    </source>
</reference>
<dbReference type="InterPro" id="IPR045306">
    <property type="entry name" value="SDH-like"/>
</dbReference>
<evidence type="ECO:0000313" key="10">
    <source>
        <dbReference type="Proteomes" id="UP000736335"/>
    </source>
</evidence>
<evidence type="ECO:0000256" key="1">
    <source>
        <dbReference type="ARBA" id="ARBA00001947"/>
    </source>
</evidence>
<keyword evidence="3 6" id="KW-0479">Metal-binding</keyword>
<dbReference type="Gene3D" id="3.90.180.10">
    <property type="entry name" value="Medium-chain alcohol dehydrogenases, catalytic domain"/>
    <property type="match status" value="1"/>
</dbReference>
<dbReference type="GO" id="GO:0003939">
    <property type="term" value="F:L-iditol 2-dehydrogenase (NAD+) activity"/>
    <property type="evidence" value="ECO:0007669"/>
    <property type="project" value="TreeGrafter"/>
</dbReference>
<dbReference type="Proteomes" id="UP000736335">
    <property type="component" value="Unassembled WGS sequence"/>
</dbReference>
<comment type="similarity">
    <text evidence="2 6">Belongs to the zinc-containing alcohol dehydrogenase family.</text>
</comment>
<dbReference type="InterPro" id="IPR002328">
    <property type="entry name" value="ADH_Zn_CS"/>
</dbReference>
<dbReference type="OrthoDB" id="1879366at2759"/>
<comment type="caution">
    <text evidence="9">The sequence shown here is derived from an EMBL/GenBank/DDBJ whole genome shotgun (WGS) entry which is preliminary data.</text>
</comment>
<feature type="domain" description="Enoyl reductase (ER)" evidence="8">
    <location>
        <begin position="13"/>
        <end position="360"/>
    </location>
</feature>
<dbReference type="GO" id="GO:0006062">
    <property type="term" value="P:sorbitol catabolic process"/>
    <property type="evidence" value="ECO:0007669"/>
    <property type="project" value="TreeGrafter"/>
</dbReference>
<dbReference type="Gene3D" id="3.40.50.720">
    <property type="entry name" value="NAD(P)-binding Rossmann-like Domain"/>
    <property type="match status" value="1"/>
</dbReference>
<dbReference type="PANTHER" id="PTHR43161">
    <property type="entry name" value="SORBITOL DEHYDROGENASE"/>
    <property type="match status" value="1"/>
</dbReference>
<protein>
    <submittedName>
        <fullName evidence="9">GroES-like protein</fullName>
    </submittedName>
</protein>
<keyword evidence="4 6" id="KW-0862">Zinc</keyword>
<dbReference type="SMART" id="SM00829">
    <property type="entry name" value="PKS_ER"/>
    <property type="match status" value="1"/>
</dbReference>
<dbReference type="AlphaFoldDB" id="A0A9P6HJ26"/>
<proteinExistence type="inferred from homology"/>
<name>A0A9P6HJ26_9AGAM</name>
<keyword evidence="7" id="KW-1133">Transmembrane helix</keyword>
<gene>
    <name evidence="9" type="ORF">BJ322DRAFT_1048264</name>
</gene>
<evidence type="ECO:0000256" key="3">
    <source>
        <dbReference type="ARBA" id="ARBA00022723"/>
    </source>
</evidence>
<comment type="cofactor">
    <cofactor evidence="1 6">
        <name>Zn(2+)</name>
        <dbReference type="ChEBI" id="CHEBI:29105"/>
    </cofactor>
</comment>
<evidence type="ECO:0000256" key="4">
    <source>
        <dbReference type="ARBA" id="ARBA00022833"/>
    </source>
</evidence>
<evidence type="ECO:0000256" key="6">
    <source>
        <dbReference type="RuleBase" id="RU361277"/>
    </source>
</evidence>
<keyword evidence="7" id="KW-0812">Transmembrane</keyword>